<dbReference type="InterPro" id="IPR024524">
    <property type="entry name" value="DUF3800"/>
</dbReference>
<dbReference type="RefSeq" id="WP_184027542.1">
    <property type="nucleotide sequence ID" value="NZ_JACHFN010000005.1"/>
</dbReference>
<dbReference type="EMBL" id="JACHFN010000005">
    <property type="protein sequence ID" value="MBB5234107.1"/>
    <property type="molecule type" value="Genomic_DNA"/>
</dbReference>
<dbReference type="Proteomes" id="UP000525389">
    <property type="component" value="Unassembled WGS sequence"/>
</dbReference>
<gene>
    <name evidence="1" type="ORF">HNQ09_001545</name>
</gene>
<organism evidence="1 2">
    <name type="scientific">Deinococcus budaensis</name>
    <dbReference type="NCBI Taxonomy" id="1665626"/>
    <lineage>
        <taxon>Bacteria</taxon>
        <taxon>Thermotogati</taxon>
        <taxon>Deinococcota</taxon>
        <taxon>Deinococci</taxon>
        <taxon>Deinococcales</taxon>
        <taxon>Deinococcaceae</taxon>
        <taxon>Deinococcus</taxon>
    </lineage>
</organism>
<comment type="caution">
    <text evidence="1">The sequence shown here is derived from an EMBL/GenBank/DDBJ whole genome shotgun (WGS) entry which is preliminary data.</text>
</comment>
<proteinExistence type="predicted"/>
<reference evidence="1 2" key="1">
    <citation type="submission" date="2020-08" db="EMBL/GenBank/DDBJ databases">
        <title>Genomic Encyclopedia of Type Strains, Phase IV (KMG-IV): sequencing the most valuable type-strain genomes for metagenomic binning, comparative biology and taxonomic classification.</title>
        <authorList>
            <person name="Goeker M."/>
        </authorList>
    </citation>
    <scope>NUCLEOTIDE SEQUENCE [LARGE SCALE GENOMIC DNA]</scope>
    <source>
        <strain evidence="1 2">DSM 101791</strain>
    </source>
</reference>
<sequence>MPKPPAKPLRYDLYIDDSGQAKSLVDWQGKPIDDPKLRPFAVVAGVLVADARKPKLLADWLTLKARIRDELGLTYLPSIHMRLMWGRTLPPLEDRASKLPNPYLKASFQQICDWLEMAFELVHRHSTRGQHPLVYFEANDNNHQRRLSDQTYFSHPVSLAERQNLWKHSKDMYRRFHNVVTNPMVGLLASVVFEANLYARRVHGHGGQPLHVVFDRNPDAKGFDLLDALQGIQRLGHLSKLGSIVESHTRQDVLLEVADFHAYWINRIKQLEYERRHDIHMDGWLRLYDFNCCNCLHTLPAPRQADLVELKTMLHFDLGRAAMAAQDLAFVNAEVLTAQEFHTRMRLHSNEREKVLGYPMLRSSPSAILKDTKMAGGGTMAAPSEPSIAERLGLWQGGSSSPLLHRTR</sequence>
<name>A0A7W8GEE2_9DEIO</name>
<evidence type="ECO:0000313" key="2">
    <source>
        <dbReference type="Proteomes" id="UP000525389"/>
    </source>
</evidence>
<evidence type="ECO:0008006" key="3">
    <source>
        <dbReference type="Google" id="ProtNLM"/>
    </source>
</evidence>
<protein>
    <recommendedName>
        <fullName evidence="3">DUF3800 domain-containing protein</fullName>
    </recommendedName>
</protein>
<evidence type="ECO:0000313" key="1">
    <source>
        <dbReference type="EMBL" id="MBB5234107.1"/>
    </source>
</evidence>
<dbReference type="Pfam" id="PF12686">
    <property type="entry name" value="DUF3800"/>
    <property type="match status" value="1"/>
</dbReference>
<dbReference type="AlphaFoldDB" id="A0A7W8GEE2"/>
<keyword evidence="2" id="KW-1185">Reference proteome</keyword>
<accession>A0A7W8GEE2</accession>